<gene>
    <name evidence="2" type="ORF">C7450_103524</name>
</gene>
<evidence type="ECO:0000313" key="2">
    <source>
        <dbReference type="EMBL" id="PXW62002.1"/>
    </source>
</evidence>
<dbReference type="EMBL" id="QJJK01000003">
    <property type="protein sequence ID" value="PXW62002.1"/>
    <property type="molecule type" value="Genomic_DNA"/>
</dbReference>
<comment type="caution">
    <text evidence="2">The sequence shown here is derived from an EMBL/GenBank/DDBJ whole genome shotgun (WGS) entry which is preliminary data.</text>
</comment>
<dbReference type="NCBIfam" id="TIGR02118">
    <property type="entry name" value="EthD family reductase"/>
    <property type="match status" value="1"/>
</dbReference>
<dbReference type="Gene3D" id="3.30.70.100">
    <property type="match status" value="1"/>
</dbReference>
<sequence length="232" mass="26068">MKPSIKKIAFLVAKPGLSDAAFRYHWREIHGPLVAGSPGYRSWRLRYVQNHVMAAGPVGSPFAFAGMAEFWLPGSSPNEDAFSATDVYRDRIAPDERNFIDMNRTISFAATEQVLNAGKAPVKVITLSRRPAGLDEAGQRMLLAQMVSRPGRISPRGWRVDHAIAGTFRLPGAAVAEPLAIDCMESLWFDSENDMHAHFRETREERTHIFTDDGQMSFIADEYVFHDLFNDR</sequence>
<feature type="domain" description="EthD" evidence="1">
    <location>
        <begin position="14"/>
        <end position="102"/>
    </location>
</feature>
<evidence type="ECO:0000313" key="3">
    <source>
        <dbReference type="Proteomes" id="UP000248021"/>
    </source>
</evidence>
<proteinExistence type="predicted"/>
<dbReference type="Proteomes" id="UP000248021">
    <property type="component" value="Unassembled WGS sequence"/>
</dbReference>
<evidence type="ECO:0000259" key="1">
    <source>
        <dbReference type="Pfam" id="PF07110"/>
    </source>
</evidence>
<reference evidence="2 3" key="1">
    <citation type="submission" date="2018-05" db="EMBL/GenBank/DDBJ databases">
        <title>Genomic Encyclopedia of Type Strains, Phase IV (KMG-IV): sequencing the most valuable type-strain genomes for metagenomic binning, comparative biology and taxonomic classification.</title>
        <authorList>
            <person name="Goeker M."/>
        </authorList>
    </citation>
    <scope>NUCLEOTIDE SEQUENCE [LARGE SCALE GENOMIC DNA]</scope>
    <source>
        <strain evidence="2 3">DSM 6462</strain>
    </source>
</reference>
<dbReference type="InterPro" id="IPR011008">
    <property type="entry name" value="Dimeric_a/b-barrel"/>
</dbReference>
<name>A0A2V3UDE1_9HYPH</name>
<dbReference type="AlphaFoldDB" id="A0A2V3UDE1"/>
<accession>A0A2V3UDE1</accession>
<protein>
    <submittedName>
        <fullName evidence="2">Uncharacterized protein (TIGR02118 family)</fullName>
    </submittedName>
</protein>
<dbReference type="RefSeq" id="WP_170147168.1">
    <property type="nucleotide sequence ID" value="NZ_JAHBRY010000001.1"/>
</dbReference>
<dbReference type="GO" id="GO:0016491">
    <property type="term" value="F:oxidoreductase activity"/>
    <property type="evidence" value="ECO:0007669"/>
    <property type="project" value="InterPro"/>
</dbReference>
<dbReference type="Pfam" id="PF07110">
    <property type="entry name" value="EthD"/>
    <property type="match status" value="1"/>
</dbReference>
<dbReference type="SUPFAM" id="SSF54909">
    <property type="entry name" value="Dimeric alpha+beta barrel"/>
    <property type="match status" value="1"/>
</dbReference>
<keyword evidence="3" id="KW-1185">Reference proteome</keyword>
<dbReference type="InterPro" id="IPR009799">
    <property type="entry name" value="EthD_dom"/>
</dbReference>
<organism evidence="2 3">
    <name type="scientific">Chelatococcus asaccharovorans</name>
    <dbReference type="NCBI Taxonomy" id="28210"/>
    <lineage>
        <taxon>Bacteria</taxon>
        <taxon>Pseudomonadati</taxon>
        <taxon>Pseudomonadota</taxon>
        <taxon>Alphaproteobacteria</taxon>
        <taxon>Hyphomicrobiales</taxon>
        <taxon>Chelatococcaceae</taxon>
        <taxon>Chelatococcus</taxon>
    </lineage>
</organism>